<evidence type="ECO:0000256" key="2">
    <source>
        <dbReference type="SAM" id="MobiDB-lite"/>
    </source>
</evidence>
<feature type="region of interest" description="Disordered" evidence="2">
    <location>
        <begin position="571"/>
        <end position="636"/>
    </location>
</feature>
<dbReference type="InterPro" id="IPR032736">
    <property type="entry name" value="Hinderin"/>
</dbReference>
<feature type="compositionally biased region" description="Basic and acidic residues" evidence="2">
    <location>
        <begin position="497"/>
        <end position="521"/>
    </location>
</feature>
<keyword evidence="1" id="KW-0175">Coiled coil</keyword>
<feature type="region of interest" description="Disordered" evidence="2">
    <location>
        <begin position="317"/>
        <end position="388"/>
    </location>
</feature>
<feature type="compositionally biased region" description="Polar residues" evidence="2">
    <location>
        <begin position="611"/>
        <end position="627"/>
    </location>
</feature>
<organism evidence="3 4">
    <name type="scientific">Pinctada imbricata</name>
    <name type="common">Atlantic pearl-oyster</name>
    <name type="synonym">Pinctada martensii</name>
    <dbReference type="NCBI Taxonomy" id="66713"/>
    <lineage>
        <taxon>Eukaryota</taxon>
        <taxon>Metazoa</taxon>
        <taxon>Spiralia</taxon>
        <taxon>Lophotrochozoa</taxon>
        <taxon>Mollusca</taxon>
        <taxon>Bivalvia</taxon>
        <taxon>Autobranchia</taxon>
        <taxon>Pteriomorphia</taxon>
        <taxon>Pterioida</taxon>
        <taxon>Pterioidea</taxon>
        <taxon>Pteriidae</taxon>
        <taxon>Pinctada</taxon>
    </lineage>
</organism>
<protein>
    <submittedName>
        <fullName evidence="3">Uncharacterized protein</fullName>
    </submittedName>
</protein>
<gene>
    <name evidence="3" type="ORF">FSP39_015824</name>
</gene>
<keyword evidence="4" id="KW-1185">Reference proteome</keyword>
<feature type="coiled-coil region" evidence="1">
    <location>
        <begin position="392"/>
        <end position="456"/>
    </location>
</feature>
<dbReference type="Pfam" id="PF15369">
    <property type="entry name" value="KIAA1328"/>
    <property type="match status" value="1"/>
</dbReference>
<feature type="compositionally biased region" description="Basic and acidic residues" evidence="2">
    <location>
        <begin position="222"/>
        <end position="252"/>
    </location>
</feature>
<feature type="region of interest" description="Disordered" evidence="2">
    <location>
        <begin position="1"/>
        <end position="37"/>
    </location>
</feature>
<feature type="region of interest" description="Disordered" evidence="2">
    <location>
        <begin position="165"/>
        <end position="252"/>
    </location>
</feature>
<evidence type="ECO:0000256" key="1">
    <source>
        <dbReference type="SAM" id="Coils"/>
    </source>
</evidence>
<feature type="region of interest" description="Disordered" evidence="2">
    <location>
        <begin position="652"/>
        <end position="673"/>
    </location>
</feature>
<feature type="compositionally biased region" description="Basic and acidic residues" evidence="2">
    <location>
        <begin position="571"/>
        <end position="586"/>
    </location>
</feature>
<reference evidence="3" key="1">
    <citation type="submission" date="2019-08" db="EMBL/GenBank/DDBJ databases">
        <title>The improved chromosome-level genome for the pearl oyster Pinctada fucata martensii using PacBio sequencing and Hi-C.</title>
        <authorList>
            <person name="Zheng Z."/>
        </authorList>
    </citation>
    <scope>NUCLEOTIDE SEQUENCE</scope>
    <source>
        <strain evidence="3">ZZ-2019</strain>
        <tissue evidence="3">Adductor muscle</tissue>
    </source>
</reference>
<accession>A0AA89BYS8</accession>
<dbReference type="Proteomes" id="UP001186944">
    <property type="component" value="Unassembled WGS sequence"/>
</dbReference>
<proteinExistence type="predicted"/>
<feature type="compositionally biased region" description="Basic and acidic residues" evidence="2">
    <location>
        <begin position="362"/>
        <end position="376"/>
    </location>
</feature>
<evidence type="ECO:0000313" key="3">
    <source>
        <dbReference type="EMBL" id="KAK3095534.1"/>
    </source>
</evidence>
<feature type="compositionally biased region" description="Basic residues" evidence="2">
    <location>
        <begin position="19"/>
        <end position="31"/>
    </location>
</feature>
<dbReference type="EMBL" id="VSWD01000008">
    <property type="protein sequence ID" value="KAK3095534.1"/>
    <property type="molecule type" value="Genomic_DNA"/>
</dbReference>
<comment type="caution">
    <text evidence="3">The sequence shown here is derived from an EMBL/GenBank/DDBJ whole genome shotgun (WGS) entry which is preliminary data.</text>
</comment>
<feature type="compositionally biased region" description="Basic and acidic residues" evidence="2">
    <location>
        <begin position="195"/>
        <end position="212"/>
    </location>
</feature>
<dbReference type="PANTHER" id="PTHR28375:SF1">
    <property type="entry name" value="PROTEIN HINDERIN"/>
    <property type="match status" value="1"/>
</dbReference>
<dbReference type="AlphaFoldDB" id="A0AA89BYS8"/>
<feature type="region of interest" description="Disordered" evidence="2">
    <location>
        <begin position="497"/>
        <end position="552"/>
    </location>
</feature>
<dbReference type="PANTHER" id="PTHR28375">
    <property type="entry name" value="PROTEIN HINDERIN"/>
    <property type="match status" value="1"/>
</dbReference>
<evidence type="ECO:0000313" key="4">
    <source>
        <dbReference type="Proteomes" id="UP001186944"/>
    </source>
</evidence>
<name>A0AA89BYS8_PINIB</name>
<sequence>MPGSECDAIVPGVTEPGNKRPKRPPKTKGSGRKLQEVKAKIPAKSPVLVENLSPETTDTLHDISTSLEEISQKHYARSRGHPASLKDLCADDKRRVANLIKELAKMGDEKEKVMGQMKEEREVFEKQIITLVQQQEQILKEREEIQAQYFQCQDLLARYKDHILDSEDSESNPSPQPRIEHRKERQRKTRSPEAVNRDERHAKQVMECDKERQRKTRSPEAVNRDERHAKEVMECDKENIHKRGSRNDGNIKDLESAKTSVRRPYTSLIDREIAKKKHYDTDIPSTIMVESACSTPRGQVGYHEKVPTLKVFREPVMSSTQKSADIGRELDLEEFMPVEQDSSPRSTIPDPSPRGKSGSRVGFKEKLEFNDDDLQKHSPSLNSGSVVGDRQYMEKYKKLNSAERKKELLRQRELLLKEQDKLKKILVEQEKALRSKQDLLKKKQELQRDRIQYFEENGNFPKRMENVSPQIDVDDGSVFSGKVEKLNLDRHLSDDDIKPYSDDEIPREIGRKRQTEKEDIKNYTTKATSPLPHHYHSMGTSPIRLESQNGLPAPVFPSHVDACTSISRILDKDEGRRTPTHLEDVSKSAVYKNPRSPKSPRLADFSDESRQNNLPIQSNRQRSNDSAPRTPGDKTLSVVEIVNSLEESASWRGSVHKSRGSPVQSEASTGREFITPRVAGTAKIYSTSPDRRPVTYSGEVVRDQFDETEAEETAEESEILDDIFFLK</sequence>